<keyword evidence="3 9" id="KW-0812">Transmembrane</keyword>
<evidence type="ECO:0000256" key="1">
    <source>
        <dbReference type="ARBA" id="ARBA00004141"/>
    </source>
</evidence>
<dbReference type="eggNOG" id="KOG2329">
    <property type="taxonomic scope" value="Eukaryota"/>
</dbReference>
<keyword evidence="8" id="KW-0862">Zinc</keyword>
<evidence type="ECO:0000313" key="10">
    <source>
        <dbReference type="EMBL" id="EQC35546.1"/>
    </source>
</evidence>
<dbReference type="GO" id="GO:0016811">
    <property type="term" value="F:hydrolase activity, acting on carbon-nitrogen (but not peptide) bonds, in linear amides"/>
    <property type="evidence" value="ECO:0007669"/>
    <property type="project" value="InterPro"/>
</dbReference>
<evidence type="ECO:0000256" key="5">
    <source>
        <dbReference type="ARBA" id="ARBA00022989"/>
    </source>
</evidence>
<evidence type="ECO:0000256" key="3">
    <source>
        <dbReference type="ARBA" id="ARBA00022692"/>
    </source>
</evidence>
<dbReference type="GO" id="GO:0005789">
    <property type="term" value="C:endoplasmic reticulum membrane"/>
    <property type="evidence" value="ECO:0007669"/>
    <property type="project" value="TreeGrafter"/>
</dbReference>
<evidence type="ECO:0008006" key="12">
    <source>
        <dbReference type="Google" id="ProtNLM"/>
    </source>
</evidence>
<dbReference type="EMBL" id="JH767150">
    <property type="protein sequence ID" value="EQC35546.1"/>
    <property type="molecule type" value="Genomic_DNA"/>
</dbReference>
<evidence type="ECO:0000256" key="9">
    <source>
        <dbReference type="SAM" id="Phobius"/>
    </source>
</evidence>
<feature type="transmembrane region" description="Helical" evidence="9">
    <location>
        <begin position="142"/>
        <end position="161"/>
    </location>
</feature>
<comment type="similarity">
    <text evidence="2">Belongs to the alkaline ceramidase family.</text>
</comment>
<gene>
    <name evidence="10" type="ORF">SDRG_06836</name>
</gene>
<dbReference type="InParanoid" id="T0QLG4"/>
<feature type="binding site" evidence="7">
    <location>
        <position position="47"/>
    </location>
    <ligand>
        <name>Ca(2+)</name>
        <dbReference type="ChEBI" id="CHEBI:29108"/>
    </ligand>
</feature>
<keyword evidence="4" id="KW-0378">Hydrolase</keyword>
<dbReference type="PANTHER" id="PTHR46187:SF3">
    <property type="entry name" value="ALKALINE CERAMIDASE 3"/>
    <property type="match status" value="1"/>
</dbReference>
<feature type="transmembrane region" description="Helical" evidence="9">
    <location>
        <begin position="167"/>
        <end position="186"/>
    </location>
</feature>
<feature type="transmembrane region" description="Helical" evidence="9">
    <location>
        <begin position="230"/>
        <end position="249"/>
    </location>
</feature>
<dbReference type="VEuPathDB" id="FungiDB:SDRG_06836"/>
<dbReference type="RefSeq" id="XP_008610863.1">
    <property type="nucleotide sequence ID" value="XM_008612641.1"/>
</dbReference>
<comment type="cofactor">
    <cofactor evidence="8">
        <name>Zn(2+)</name>
        <dbReference type="ChEBI" id="CHEBI:29105"/>
    </cofactor>
</comment>
<reference evidence="10 11" key="1">
    <citation type="submission" date="2012-04" db="EMBL/GenBank/DDBJ databases">
        <title>The Genome Sequence of Saprolegnia declina VS20.</title>
        <authorList>
            <consortium name="The Broad Institute Genome Sequencing Platform"/>
            <person name="Russ C."/>
            <person name="Nusbaum C."/>
            <person name="Tyler B."/>
            <person name="van West P."/>
            <person name="Dieguez-Uribeondo J."/>
            <person name="de Bruijn I."/>
            <person name="Tripathy S."/>
            <person name="Jiang R."/>
            <person name="Young S.K."/>
            <person name="Zeng Q."/>
            <person name="Gargeya S."/>
            <person name="Fitzgerald M."/>
            <person name="Haas B."/>
            <person name="Abouelleil A."/>
            <person name="Alvarado L."/>
            <person name="Arachchi H.M."/>
            <person name="Berlin A."/>
            <person name="Chapman S.B."/>
            <person name="Goldberg J."/>
            <person name="Griggs A."/>
            <person name="Gujja S."/>
            <person name="Hansen M."/>
            <person name="Howarth C."/>
            <person name="Imamovic A."/>
            <person name="Larimer J."/>
            <person name="McCowen C."/>
            <person name="Montmayeur A."/>
            <person name="Murphy C."/>
            <person name="Neiman D."/>
            <person name="Pearson M."/>
            <person name="Priest M."/>
            <person name="Roberts A."/>
            <person name="Saif S."/>
            <person name="Shea T."/>
            <person name="Sisk P."/>
            <person name="Sykes S."/>
            <person name="Wortman J."/>
            <person name="Nusbaum C."/>
            <person name="Birren B."/>
        </authorList>
    </citation>
    <scope>NUCLEOTIDE SEQUENCE [LARGE SCALE GENOMIC DNA]</scope>
    <source>
        <strain evidence="10 11">VS20</strain>
    </source>
</reference>
<evidence type="ECO:0000256" key="8">
    <source>
        <dbReference type="PIRSR" id="PIRSR608901-2"/>
    </source>
</evidence>
<evidence type="ECO:0000256" key="7">
    <source>
        <dbReference type="PIRSR" id="PIRSR608901-1"/>
    </source>
</evidence>
<dbReference type="InterPro" id="IPR008901">
    <property type="entry name" value="ACER"/>
</dbReference>
<comment type="subcellular location">
    <subcellularLocation>
        <location evidence="1">Membrane</location>
        <topology evidence="1">Multi-pass membrane protein</topology>
    </subcellularLocation>
</comment>
<evidence type="ECO:0000313" key="11">
    <source>
        <dbReference type="Proteomes" id="UP000030762"/>
    </source>
</evidence>
<feature type="binding site" evidence="8">
    <location>
        <position position="110"/>
    </location>
    <ligand>
        <name>Zn(2+)</name>
        <dbReference type="ChEBI" id="CHEBI:29105"/>
        <note>catalytic</note>
    </ligand>
</feature>
<feature type="binding site" evidence="7">
    <location>
        <position position="58"/>
    </location>
    <ligand>
        <name>Ca(2+)</name>
        <dbReference type="ChEBI" id="CHEBI:29108"/>
    </ligand>
</feature>
<accession>T0QLG4</accession>
<proteinExistence type="inferred from homology"/>
<keyword evidence="7" id="KW-0479">Metal-binding</keyword>
<feature type="binding site" evidence="7">
    <location>
        <position position="45"/>
    </location>
    <ligand>
        <name>Ca(2+)</name>
        <dbReference type="ChEBI" id="CHEBI:29108"/>
    </ligand>
</feature>
<evidence type="ECO:0000256" key="6">
    <source>
        <dbReference type="ARBA" id="ARBA00023136"/>
    </source>
</evidence>
<feature type="transmembrane region" description="Helical" evidence="9">
    <location>
        <begin position="94"/>
        <end position="116"/>
    </location>
</feature>
<keyword evidence="11" id="KW-1185">Reference proteome</keyword>
<dbReference type="GeneID" id="19947563"/>
<dbReference type="GO" id="GO:0006672">
    <property type="term" value="P:ceramide metabolic process"/>
    <property type="evidence" value="ECO:0007669"/>
    <property type="project" value="InterPro"/>
</dbReference>
<dbReference type="AlphaFoldDB" id="T0QLG4"/>
<keyword evidence="7" id="KW-0106">Calcium</keyword>
<feature type="binding site" evidence="8">
    <location>
        <position position="233"/>
    </location>
    <ligand>
        <name>Zn(2+)</name>
        <dbReference type="ChEBI" id="CHEBI:29105"/>
        <note>catalytic</note>
    </ligand>
</feature>
<dbReference type="Proteomes" id="UP000030762">
    <property type="component" value="Unassembled WGS sequence"/>
</dbReference>
<feature type="binding site" evidence="7">
    <location>
        <position position="49"/>
    </location>
    <ligand>
        <name>Ca(2+)</name>
        <dbReference type="ChEBI" id="CHEBI:29108"/>
    </ligand>
</feature>
<feature type="binding site" evidence="8">
    <location>
        <position position="229"/>
    </location>
    <ligand>
        <name>Zn(2+)</name>
        <dbReference type="ChEBI" id="CHEBI:29105"/>
        <note>catalytic</note>
    </ligand>
</feature>
<dbReference type="OrthoDB" id="187171at2759"/>
<name>T0QLG4_SAPDV</name>
<evidence type="ECO:0000256" key="4">
    <source>
        <dbReference type="ARBA" id="ARBA00022801"/>
    </source>
</evidence>
<dbReference type="OMA" id="SIDWCEL"/>
<protein>
    <recommendedName>
        <fullName evidence="12">Alkaline ceramidase 3</fullName>
    </recommendedName>
</protein>
<dbReference type="GO" id="GO:0046872">
    <property type="term" value="F:metal ion binding"/>
    <property type="evidence" value="ECO:0007669"/>
    <property type="project" value="UniProtKB-KW"/>
</dbReference>
<sequence length="277" mass="31234">MMAAPAINNAVFCTLPFFSFRHQADPSMATTEMGYWGAPTSSVDWCEDNYVWSFYIAEWWNSWSNVPPLALALYAMYKSRQAYADSAQPTSIRIAYLVPVIVFAGSFAFHSTLSFVGQMLDELPMMYGTLYFHYISLRHNPITKWVLIAFAIGLTLMMAFFPESPMPFRVAYGTLVAALLARSLLFNVNHEDVGHTRLLQLGAVLYVAAFGLWLLDQHFCATVKPLQLHALWHLLSGTGTFVWIQFACAHELSRSKKTLRVQRIGAILPYTTAHTAK</sequence>
<organism evidence="10 11">
    <name type="scientific">Saprolegnia diclina (strain VS20)</name>
    <dbReference type="NCBI Taxonomy" id="1156394"/>
    <lineage>
        <taxon>Eukaryota</taxon>
        <taxon>Sar</taxon>
        <taxon>Stramenopiles</taxon>
        <taxon>Oomycota</taxon>
        <taxon>Saprolegniomycetes</taxon>
        <taxon>Saprolegniales</taxon>
        <taxon>Saprolegniaceae</taxon>
        <taxon>Saprolegnia</taxon>
    </lineage>
</organism>
<evidence type="ECO:0000256" key="2">
    <source>
        <dbReference type="ARBA" id="ARBA00009780"/>
    </source>
</evidence>
<dbReference type="STRING" id="1156394.T0QLG4"/>
<keyword evidence="6 9" id="KW-0472">Membrane</keyword>
<dbReference type="Pfam" id="PF05875">
    <property type="entry name" value="Ceramidase"/>
    <property type="match status" value="1"/>
</dbReference>
<feature type="transmembrane region" description="Helical" evidence="9">
    <location>
        <begin position="198"/>
        <end position="215"/>
    </location>
</feature>
<keyword evidence="5 9" id="KW-1133">Transmembrane helix</keyword>
<dbReference type="PANTHER" id="PTHR46187">
    <property type="entry name" value="ALKALINE CERAMIDASE 3"/>
    <property type="match status" value="1"/>
</dbReference>
<feature type="binding site" evidence="7">
    <location>
        <position position="44"/>
    </location>
    <ligand>
        <name>Ca(2+)</name>
        <dbReference type="ChEBI" id="CHEBI:29108"/>
    </ligand>
</feature>